<dbReference type="OrthoDB" id="174925at2"/>
<keyword evidence="4" id="KW-1133">Transmembrane helix</keyword>
<dbReference type="AlphaFoldDB" id="B9XIP1"/>
<keyword evidence="4" id="KW-0812">Transmembrane</keyword>
<name>B9XIP1_PEDPL</name>
<dbReference type="InterPro" id="IPR001173">
    <property type="entry name" value="Glyco_trans_2-like"/>
</dbReference>
<dbReference type="PANTHER" id="PTHR43179">
    <property type="entry name" value="RHAMNOSYLTRANSFERASE WBBL"/>
    <property type="match status" value="1"/>
</dbReference>
<dbReference type="Proteomes" id="UP000003688">
    <property type="component" value="Unassembled WGS sequence"/>
</dbReference>
<feature type="transmembrane region" description="Helical" evidence="4">
    <location>
        <begin position="261"/>
        <end position="283"/>
    </location>
</feature>
<dbReference type="STRING" id="320771.Cflav_PD3000"/>
<evidence type="ECO:0000256" key="4">
    <source>
        <dbReference type="SAM" id="Phobius"/>
    </source>
</evidence>
<keyword evidence="2" id="KW-0328">Glycosyltransferase</keyword>
<evidence type="ECO:0000313" key="6">
    <source>
        <dbReference type="EMBL" id="EEF60304.1"/>
    </source>
</evidence>
<reference evidence="6 7" key="1">
    <citation type="journal article" date="2011" name="J. Bacteriol.">
        <title>Genome sequence of 'Pedosphaera parvula' Ellin514, an aerobic Verrucomicrobial isolate from pasture soil.</title>
        <authorList>
            <person name="Kant R."/>
            <person name="van Passel M.W."/>
            <person name="Sangwan P."/>
            <person name="Palva A."/>
            <person name="Lucas S."/>
            <person name="Copeland A."/>
            <person name="Lapidus A."/>
            <person name="Glavina Del Rio T."/>
            <person name="Dalin E."/>
            <person name="Tice H."/>
            <person name="Bruce D."/>
            <person name="Goodwin L."/>
            <person name="Pitluck S."/>
            <person name="Chertkov O."/>
            <person name="Larimer F.W."/>
            <person name="Land M.L."/>
            <person name="Hauser L."/>
            <person name="Brettin T.S."/>
            <person name="Detter J.C."/>
            <person name="Han S."/>
            <person name="de Vos W.M."/>
            <person name="Janssen P.H."/>
            <person name="Smidt H."/>
        </authorList>
    </citation>
    <scope>NUCLEOTIDE SEQUENCE [LARGE SCALE GENOMIC DNA]</scope>
    <source>
        <strain evidence="6 7">Ellin514</strain>
    </source>
</reference>
<dbReference type="SUPFAM" id="SSF53448">
    <property type="entry name" value="Nucleotide-diphospho-sugar transferases"/>
    <property type="match status" value="1"/>
</dbReference>
<evidence type="ECO:0000256" key="3">
    <source>
        <dbReference type="ARBA" id="ARBA00022679"/>
    </source>
</evidence>
<dbReference type="Gene3D" id="3.90.550.10">
    <property type="entry name" value="Spore Coat Polysaccharide Biosynthesis Protein SpsA, Chain A"/>
    <property type="match status" value="1"/>
</dbReference>
<accession>B9XIP1</accession>
<evidence type="ECO:0000256" key="2">
    <source>
        <dbReference type="ARBA" id="ARBA00022676"/>
    </source>
</evidence>
<keyword evidence="7" id="KW-1185">Reference proteome</keyword>
<gene>
    <name evidence="6" type="ORF">Cflav_PD3000</name>
</gene>
<keyword evidence="4" id="KW-0472">Membrane</keyword>
<organism evidence="6 7">
    <name type="scientific">Pedosphaera parvula (strain Ellin514)</name>
    <dbReference type="NCBI Taxonomy" id="320771"/>
    <lineage>
        <taxon>Bacteria</taxon>
        <taxon>Pseudomonadati</taxon>
        <taxon>Verrucomicrobiota</taxon>
        <taxon>Pedosphaerae</taxon>
        <taxon>Pedosphaerales</taxon>
        <taxon>Pedosphaeraceae</taxon>
        <taxon>Pedosphaera</taxon>
    </lineage>
</organism>
<keyword evidence="3 6" id="KW-0808">Transferase</keyword>
<dbReference type="RefSeq" id="WP_007415684.1">
    <property type="nucleotide sequence ID" value="NZ_ABOX02000018.1"/>
</dbReference>
<dbReference type="EMBL" id="ABOX02000018">
    <property type="protein sequence ID" value="EEF60304.1"/>
    <property type="molecule type" value="Genomic_DNA"/>
</dbReference>
<feature type="domain" description="Glycosyltransferase 2-like" evidence="5">
    <location>
        <begin position="15"/>
        <end position="177"/>
    </location>
</feature>
<dbReference type="GO" id="GO:0016757">
    <property type="term" value="F:glycosyltransferase activity"/>
    <property type="evidence" value="ECO:0007669"/>
    <property type="project" value="UniProtKB-KW"/>
</dbReference>
<dbReference type="CDD" id="cd04186">
    <property type="entry name" value="GT_2_like_c"/>
    <property type="match status" value="1"/>
</dbReference>
<dbReference type="PANTHER" id="PTHR43179:SF12">
    <property type="entry name" value="GALACTOFURANOSYLTRANSFERASE GLFT2"/>
    <property type="match status" value="1"/>
</dbReference>
<sequence length="354" mass="40860">METTNSIESKQPRISVVILNYNGAKWLQRCLASLQKQTIFSQIEVIVADNLSSDGSDALAEKLLKDWPNGHFLQNGSNLGFCEGNNRGAKLATGKYIFFLNNDTWLEPDCLEILLCETEKHQAGASMPLVLDYEDNTFQALGAAGFDIFGLPSARFYHADTREVLMAEGCSYLIERNLFYGVGQFDSEFFMFADEYDLSWRVWIAGRSVLAVTPARLHHRGMAHVNPQGGGEVVEFRTSDTKRFYATRNNLILLLKNAHNLLLLLVPLQVMLLTLEAMVLLLLTRRWSFVRRSFFSALADCWRLRDYIAARRREINGFRKRSDFQMLRFLSWRWNRFYELQRLRRYGLPKVTAR</sequence>
<dbReference type="InterPro" id="IPR029044">
    <property type="entry name" value="Nucleotide-diphossugar_trans"/>
</dbReference>
<proteinExistence type="inferred from homology"/>
<comment type="caution">
    <text evidence="6">The sequence shown here is derived from an EMBL/GenBank/DDBJ whole genome shotgun (WGS) entry which is preliminary data.</text>
</comment>
<protein>
    <submittedName>
        <fullName evidence="6">Glycosyl transferase family 2</fullName>
    </submittedName>
</protein>
<evidence type="ECO:0000313" key="7">
    <source>
        <dbReference type="Proteomes" id="UP000003688"/>
    </source>
</evidence>
<comment type="similarity">
    <text evidence="1">Belongs to the glycosyltransferase 2 family.</text>
</comment>
<evidence type="ECO:0000256" key="1">
    <source>
        <dbReference type="ARBA" id="ARBA00006739"/>
    </source>
</evidence>
<evidence type="ECO:0000259" key="5">
    <source>
        <dbReference type="Pfam" id="PF00535"/>
    </source>
</evidence>
<dbReference type="Pfam" id="PF00535">
    <property type="entry name" value="Glycos_transf_2"/>
    <property type="match status" value="1"/>
</dbReference>